<reference evidence="11 12" key="1">
    <citation type="submission" date="2019-12" db="EMBL/GenBank/DDBJ databases">
        <authorList>
            <person name="Floudas D."/>
            <person name="Bentzer J."/>
            <person name="Ahren D."/>
            <person name="Johansson T."/>
            <person name="Persson P."/>
            <person name="Tunlid A."/>
        </authorList>
    </citation>
    <scope>NUCLEOTIDE SEQUENCE [LARGE SCALE GENOMIC DNA]</scope>
    <source>
        <strain evidence="11 12">CBS 102.39</strain>
    </source>
</reference>
<feature type="compositionally biased region" description="Polar residues" evidence="7">
    <location>
        <begin position="788"/>
        <end position="801"/>
    </location>
</feature>
<evidence type="ECO:0000259" key="10">
    <source>
        <dbReference type="SMART" id="SM01320"/>
    </source>
</evidence>
<dbReference type="Proteomes" id="UP000521872">
    <property type="component" value="Unassembled WGS sequence"/>
</dbReference>
<feature type="domain" description="ML-like" evidence="10">
    <location>
        <begin position="29"/>
        <end position="170"/>
    </location>
</feature>
<accession>A0A8H4VT28</accession>
<feature type="signal peptide" evidence="9">
    <location>
        <begin position="1"/>
        <end position="26"/>
    </location>
</feature>
<dbReference type="PANTHER" id="PTHR31145">
    <property type="entry name" value="INTEGRAL MEMBRANE PROTEIN (AFU_ORTHOLOGUE AFUA_7G01610)"/>
    <property type="match status" value="1"/>
</dbReference>
<keyword evidence="6 8" id="KW-0472">Membrane</keyword>
<evidence type="ECO:0000256" key="2">
    <source>
        <dbReference type="ARBA" id="ARBA00010642"/>
    </source>
</evidence>
<evidence type="ECO:0000256" key="5">
    <source>
        <dbReference type="ARBA" id="ARBA00022989"/>
    </source>
</evidence>
<feature type="transmembrane region" description="Helical" evidence="8">
    <location>
        <begin position="540"/>
        <end position="558"/>
    </location>
</feature>
<feature type="compositionally biased region" description="Low complexity" evidence="7">
    <location>
        <begin position="750"/>
        <end position="762"/>
    </location>
</feature>
<keyword evidence="12" id="KW-1185">Reference proteome</keyword>
<evidence type="ECO:0000256" key="4">
    <source>
        <dbReference type="ARBA" id="ARBA00022729"/>
    </source>
</evidence>
<proteinExistence type="inferred from homology"/>
<keyword evidence="5 8" id="KW-1133">Transmembrane helix</keyword>
<dbReference type="InterPro" id="IPR040241">
    <property type="entry name" value="TRP_Flc/Pkd2-like"/>
</dbReference>
<feature type="region of interest" description="Disordered" evidence="7">
    <location>
        <begin position="718"/>
        <end position="801"/>
    </location>
</feature>
<dbReference type="Pfam" id="PF14558">
    <property type="entry name" value="TRP_N"/>
    <property type="match status" value="1"/>
</dbReference>
<comment type="subcellular location">
    <subcellularLocation>
        <location evidence="1">Membrane</location>
        <topology evidence="1">Multi-pass membrane protein</topology>
    </subcellularLocation>
</comment>
<feature type="region of interest" description="Disordered" evidence="7">
    <location>
        <begin position="606"/>
        <end position="706"/>
    </location>
</feature>
<feature type="transmembrane region" description="Helical" evidence="8">
    <location>
        <begin position="424"/>
        <end position="446"/>
    </location>
</feature>
<feature type="transmembrane region" description="Helical" evidence="8">
    <location>
        <begin position="508"/>
        <end position="528"/>
    </location>
</feature>
<protein>
    <recommendedName>
        <fullName evidence="10">ML-like domain-containing protein</fullName>
    </recommendedName>
</protein>
<dbReference type="PANTHER" id="PTHR31145:SF2">
    <property type="entry name" value="FLAVIN CARRIER PROTEIN 2"/>
    <property type="match status" value="1"/>
</dbReference>
<name>A0A8H4VT28_9AGAR</name>
<feature type="transmembrane region" description="Helical" evidence="8">
    <location>
        <begin position="483"/>
        <end position="502"/>
    </location>
</feature>
<dbReference type="GO" id="GO:0055085">
    <property type="term" value="P:transmembrane transport"/>
    <property type="evidence" value="ECO:0007669"/>
    <property type="project" value="TreeGrafter"/>
</dbReference>
<dbReference type="GO" id="GO:0016020">
    <property type="term" value="C:membrane"/>
    <property type="evidence" value="ECO:0007669"/>
    <property type="project" value="UniProtKB-SubCell"/>
</dbReference>
<feature type="compositionally biased region" description="Polar residues" evidence="7">
    <location>
        <begin position="763"/>
        <end position="773"/>
    </location>
</feature>
<feature type="chain" id="PRO_5034426317" description="ML-like domain-containing protein" evidence="9">
    <location>
        <begin position="27"/>
        <end position="801"/>
    </location>
</feature>
<evidence type="ECO:0000256" key="3">
    <source>
        <dbReference type="ARBA" id="ARBA00022692"/>
    </source>
</evidence>
<comment type="caution">
    <text evidence="11">The sequence shown here is derived from an EMBL/GenBank/DDBJ whole genome shotgun (WGS) entry which is preliminary data.</text>
</comment>
<comment type="similarity">
    <text evidence="2">Belongs to the transient receptor potential (TRP) ion channel family.</text>
</comment>
<evidence type="ECO:0000256" key="9">
    <source>
        <dbReference type="SAM" id="SignalP"/>
    </source>
</evidence>
<dbReference type="AlphaFoldDB" id="A0A8H4VT28"/>
<keyword evidence="4 9" id="KW-0732">Signal</keyword>
<evidence type="ECO:0000256" key="8">
    <source>
        <dbReference type="SAM" id="Phobius"/>
    </source>
</evidence>
<feature type="compositionally biased region" description="Polar residues" evidence="7">
    <location>
        <begin position="685"/>
        <end position="706"/>
    </location>
</feature>
<dbReference type="InterPro" id="IPR010308">
    <property type="entry name" value="TRP_C"/>
</dbReference>
<dbReference type="SMART" id="SM01320">
    <property type="entry name" value="TRP_N"/>
    <property type="match status" value="1"/>
</dbReference>
<dbReference type="EMBL" id="JAACJL010000015">
    <property type="protein sequence ID" value="KAF4621117.1"/>
    <property type="molecule type" value="Genomic_DNA"/>
</dbReference>
<dbReference type="InterPro" id="IPR032800">
    <property type="entry name" value="TRP_N"/>
</dbReference>
<evidence type="ECO:0000313" key="12">
    <source>
        <dbReference type="Proteomes" id="UP000521872"/>
    </source>
</evidence>
<evidence type="ECO:0000313" key="11">
    <source>
        <dbReference type="EMBL" id="KAF4621117.1"/>
    </source>
</evidence>
<keyword evidence="3 8" id="KW-0812">Transmembrane</keyword>
<feature type="transmembrane region" description="Helical" evidence="8">
    <location>
        <begin position="346"/>
        <end position="375"/>
    </location>
</feature>
<evidence type="ECO:0000256" key="6">
    <source>
        <dbReference type="ARBA" id="ARBA00023136"/>
    </source>
</evidence>
<evidence type="ECO:0000256" key="7">
    <source>
        <dbReference type="SAM" id="MobiDB-lite"/>
    </source>
</evidence>
<evidence type="ECO:0000256" key="1">
    <source>
        <dbReference type="ARBA" id="ARBA00004141"/>
    </source>
</evidence>
<feature type="compositionally biased region" description="Polar residues" evidence="7">
    <location>
        <begin position="636"/>
        <end position="648"/>
    </location>
</feature>
<dbReference type="GO" id="GO:0009272">
    <property type="term" value="P:fungal-type cell wall biogenesis"/>
    <property type="evidence" value="ECO:0007669"/>
    <property type="project" value="TreeGrafter"/>
</dbReference>
<feature type="transmembrane region" description="Helical" evidence="8">
    <location>
        <begin position="570"/>
        <end position="595"/>
    </location>
</feature>
<dbReference type="Pfam" id="PF06011">
    <property type="entry name" value="TRP"/>
    <property type="match status" value="1"/>
</dbReference>
<feature type="transmembrane region" description="Helical" evidence="8">
    <location>
        <begin position="395"/>
        <end position="418"/>
    </location>
</feature>
<organism evidence="11 12">
    <name type="scientific">Agrocybe pediades</name>
    <dbReference type="NCBI Taxonomy" id="84607"/>
    <lineage>
        <taxon>Eukaryota</taxon>
        <taxon>Fungi</taxon>
        <taxon>Dikarya</taxon>
        <taxon>Basidiomycota</taxon>
        <taxon>Agaricomycotina</taxon>
        <taxon>Agaricomycetes</taxon>
        <taxon>Agaricomycetidae</taxon>
        <taxon>Agaricales</taxon>
        <taxon>Agaricineae</taxon>
        <taxon>Strophariaceae</taxon>
        <taxon>Agrocybe</taxon>
    </lineage>
</organism>
<gene>
    <name evidence="11" type="ORF">D9613_000512</name>
</gene>
<sequence>MVSLLAWPRALAILFLLSTSWISVAAQLDTIFTSSVTYCNPPETLLIQRFELAYFPSNASVSFNVSAASVQPNVNVSANVFLNVYGMNPVNFTLDLCGILHGALCPLPMYNFTGADSLTLPQLGVLQQIPGIAYKIPDLEGFAQLTLTDIKTGKVRACVQATLSNGRSAHQKAVEWTTGGVTLAALVVAVLYSIVSPESIVHFRFLELLYLLQSISSSAFLNLNYSSVYRAFALNFAWAMGLISSSSASGLQNSIDHMRHLTGGKLADATGDAAVGLVNRKLSPYNAPSSNVLAQSFGSFLSKRALFARDTISNGDVQTVTAASSNILEAGVPIYVNTVHIATANAFMTVFLIVLCLLAITMAVAVVGYGILLLLARTRSKRQRLPLSFDYNSFVFSWFLRVGLAVAFPLLVFIFYQWTLKDSWLSIFLSVLSLIAIAILLVYPSFLTLRRARRESFYALYDYKEQSIHREGPLFAQYRPPRYYFFLPLLVAFVLRAIFISFAKASGAAQIVLLIIVEFGLVVSHFVLKPAKTRGGDVFSTYLAIVRLVCTALMIAFLENIEVKAIPRVVIGIVIALVWAVAVVITIANFVWNAVAGLIPLLRKSNTSSTDSPGASDGSMLEKSSHRSHTGSSRSKLGTTNSGHSPVSLSYGGSIEEIARSRPVNPTPENNTPFDPYLSTPFPISPTTTVTTMEPPSLSSRDSGTITVGSLLPRRWSFSLSQPGSPEGSYFSHQQQTSSMAPSPMPPSSPSEGSHSSGVVESRTNSMRASYQHQQRHADIAEEDEGSLSPSTAVKPTLAAS</sequence>